<reference evidence="7 8" key="1">
    <citation type="submission" date="2019-02" db="EMBL/GenBank/DDBJ databases">
        <title>Deep-cultivation of Planctomycetes and their phenomic and genomic characterization uncovers novel biology.</title>
        <authorList>
            <person name="Wiegand S."/>
            <person name="Jogler M."/>
            <person name="Boedeker C."/>
            <person name="Pinto D."/>
            <person name="Vollmers J."/>
            <person name="Rivas-Marin E."/>
            <person name="Kohn T."/>
            <person name="Peeters S.H."/>
            <person name="Heuer A."/>
            <person name="Rast P."/>
            <person name="Oberbeckmann S."/>
            <person name="Bunk B."/>
            <person name="Jeske O."/>
            <person name="Meyerdierks A."/>
            <person name="Storesund J.E."/>
            <person name="Kallscheuer N."/>
            <person name="Luecker S."/>
            <person name="Lage O.M."/>
            <person name="Pohl T."/>
            <person name="Merkel B.J."/>
            <person name="Hornburger P."/>
            <person name="Mueller R.-W."/>
            <person name="Bruemmer F."/>
            <person name="Labrenz M."/>
            <person name="Spormann A.M."/>
            <person name="Op den Camp H."/>
            <person name="Overmann J."/>
            <person name="Amann R."/>
            <person name="Jetten M.S.M."/>
            <person name="Mascher T."/>
            <person name="Medema M.H."/>
            <person name="Devos D.P."/>
            <person name="Kaster A.-K."/>
            <person name="Ovreas L."/>
            <person name="Rohde M."/>
            <person name="Galperin M.Y."/>
            <person name="Jogler C."/>
        </authorList>
    </citation>
    <scope>NUCLEOTIDE SEQUENCE [LARGE SCALE GENOMIC DNA]</scope>
    <source>
        <strain evidence="7 8">Pla110</strain>
    </source>
</reference>
<proteinExistence type="predicted"/>
<feature type="transmembrane region" description="Helical" evidence="6">
    <location>
        <begin position="177"/>
        <end position="193"/>
    </location>
</feature>
<keyword evidence="4 6" id="KW-0472">Membrane</keyword>
<evidence type="ECO:0000256" key="5">
    <source>
        <dbReference type="SAM" id="Coils"/>
    </source>
</evidence>
<keyword evidence="2 6" id="KW-0812">Transmembrane</keyword>
<accession>A0A518CIT1</accession>
<name>A0A518CIT1_9PLAN</name>
<feature type="transmembrane region" description="Helical" evidence="6">
    <location>
        <begin position="205"/>
        <end position="223"/>
    </location>
</feature>
<sequence>MEAKRLDFEQRMMVPMFLLGVVFLLFLAGFLHGTNLHILQGEEEMSPIEHFEGFWSNPLVVVCRWGMLLLWPCFLFEAIMHYRYKSPRWKKAFYSVLFPPARIGAADFQTGKTVWLPFLGKTKINAGLRHRVSRGATFPMIIIALMVLPLLAVEHTWKGQIAEHPILSYLLRGGEGFIWFAFTFEFIVMLHIVEKKFQYCKSNWLDIAIILLPVLGFLRILRLGRLVQLTSRIPQLGRMVQLYNMRGLIMRLWRAVLVFELLDRLLRGTPEKQLTRCQLQLQEKEAELKSLQEKMAALQELVNSTAIPVTEVVVSDDSSDEGDLRVA</sequence>
<protein>
    <recommendedName>
        <fullName evidence="9">Ion transport protein</fullName>
    </recommendedName>
</protein>
<evidence type="ECO:0000256" key="1">
    <source>
        <dbReference type="ARBA" id="ARBA00004141"/>
    </source>
</evidence>
<dbReference type="Proteomes" id="UP000317178">
    <property type="component" value="Chromosome"/>
</dbReference>
<dbReference type="SUPFAM" id="SSF81324">
    <property type="entry name" value="Voltage-gated potassium channels"/>
    <property type="match status" value="1"/>
</dbReference>
<keyword evidence="8" id="KW-1185">Reference proteome</keyword>
<gene>
    <name evidence="7" type="ORF">Pla110_08010</name>
</gene>
<evidence type="ECO:0000256" key="4">
    <source>
        <dbReference type="ARBA" id="ARBA00023136"/>
    </source>
</evidence>
<dbReference type="AlphaFoldDB" id="A0A518CIT1"/>
<dbReference type="InterPro" id="IPR027359">
    <property type="entry name" value="Volt_channel_dom_sf"/>
</dbReference>
<evidence type="ECO:0000256" key="2">
    <source>
        <dbReference type="ARBA" id="ARBA00022692"/>
    </source>
</evidence>
<keyword evidence="5" id="KW-0175">Coiled coil</keyword>
<dbReference type="GO" id="GO:0016020">
    <property type="term" value="C:membrane"/>
    <property type="evidence" value="ECO:0007669"/>
    <property type="project" value="UniProtKB-SubCell"/>
</dbReference>
<comment type="subcellular location">
    <subcellularLocation>
        <location evidence="1">Membrane</location>
        <topology evidence="1">Multi-pass membrane protein</topology>
    </subcellularLocation>
</comment>
<evidence type="ECO:0008006" key="9">
    <source>
        <dbReference type="Google" id="ProtNLM"/>
    </source>
</evidence>
<feature type="transmembrane region" description="Helical" evidence="6">
    <location>
        <begin position="57"/>
        <end position="80"/>
    </location>
</feature>
<organism evidence="7 8">
    <name type="scientific">Polystyrenella longa</name>
    <dbReference type="NCBI Taxonomy" id="2528007"/>
    <lineage>
        <taxon>Bacteria</taxon>
        <taxon>Pseudomonadati</taxon>
        <taxon>Planctomycetota</taxon>
        <taxon>Planctomycetia</taxon>
        <taxon>Planctomycetales</taxon>
        <taxon>Planctomycetaceae</taxon>
        <taxon>Polystyrenella</taxon>
    </lineage>
</organism>
<feature type="transmembrane region" description="Helical" evidence="6">
    <location>
        <begin position="138"/>
        <end position="157"/>
    </location>
</feature>
<dbReference type="RefSeq" id="WP_144993430.1">
    <property type="nucleotide sequence ID" value="NZ_CP036281.1"/>
</dbReference>
<evidence type="ECO:0000256" key="3">
    <source>
        <dbReference type="ARBA" id="ARBA00022989"/>
    </source>
</evidence>
<dbReference type="KEGG" id="plon:Pla110_08010"/>
<evidence type="ECO:0000313" key="8">
    <source>
        <dbReference type="Proteomes" id="UP000317178"/>
    </source>
</evidence>
<evidence type="ECO:0000313" key="7">
    <source>
        <dbReference type="EMBL" id="QDU79097.1"/>
    </source>
</evidence>
<dbReference type="Gene3D" id="1.20.120.350">
    <property type="entry name" value="Voltage-gated potassium channels. Chain C"/>
    <property type="match status" value="1"/>
</dbReference>
<feature type="coiled-coil region" evidence="5">
    <location>
        <begin position="274"/>
        <end position="301"/>
    </location>
</feature>
<evidence type="ECO:0000256" key="6">
    <source>
        <dbReference type="SAM" id="Phobius"/>
    </source>
</evidence>
<dbReference type="EMBL" id="CP036281">
    <property type="protein sequence ID" value="QDU79097.1"/>
    <property type="molecule type" value="Genomic_DNA"/>
</dbReference>
<keyword evidence="3 6" id="KW-1133">Transmembrane helix</keyword>
<dbReference type="OrthoDB" id="210533at2"/>